<name>A0A4Z0AZV5_9PSED</name>
<feature type="region of interest" description="Disordered" evidence="1">
    <location>
        <begin position="1256"/>
        <end position="1278"/>
    </location>
</feature>
<dbReference type="OrthoDB" id="7003488at2"/>
<feature type="compositionally biased region" description="Polar residues" evidence="1">
    <location>
        <begin position="774"/>
        <end position="784"/>
    </location>
</feature>
<proteinExistence type="predicted"/>
<dbReference type="InterPro" id="IPR046673">
    <property type="entry name" value="ToxA_N"/>
</dbReference>
<evidence type="ECO:0000313" key="4">
    <source>
        <dbReference type="Proteomes" id="UP000297391"/>
    </source>
</evidence>
<keyword evidence="4" id="KW-1185">Reference proteome</keyword>
<sequence>MTTPLAAPITSAVRTQFAGRPTLANVARQLLDDSIRQTLPALSLDLTLTQLATPTANGAWSLQPLLPRVLDFLGSGQPLDFSDRHGRACFLSDHPPTHLKLRDGLPLDLRLIADVINALPWTLPIALQNAQATYWGTTRWRWLSDVLRDTLRLAAIGQTDLRIADRQMLHQLLEYPDRDQRLALFGSNAVHAYCPQAVLQAPDGVQTLLGPDLVLLNGQSNVLLCTPGGRCSRYTSMDAALLGWVDPVAQQVVVEKITLQRLEPDGNVFDAQAAFVLNRQLQQLGALKLPASQGLATLETVYRHLTDPSHALTPAAVASERTQATLRNHVPLWLRQAPPDARTGYRHYSLKLANAKKRSEGLTFLSDIPDIRSFTHTVLGNLLKRNAPPIDPDDLQLTFSVAAGYPGGAGFVEKVHMTLIDLAINNLHTRPSGQLSITLRSGDALPEWLTPDYIVASGGLIQQADIGKTYPELLKTQMLGDSADVRQREQRFAEHLQAQLPLLALELSLKGEQGFTAEGAAYVAALMGHTSEQRRVNGQAVVIRHLALVRKPQAVADVVSNMYIIESNGGSTGPHILYRPLYSDPLQQFASRQLLLDALATAGDLQTSVLTWMSDGARPIYANGGFLQPHYVRFGTGDEFDLPEIPAPAQLATDGTSDELLQYLANGQLMQYLYGANARALVDQADRESVSNAESRWQVFLEGAGLLFNTLLLPLLRGPLMLVGWLVNLAASAAQDIPALESTDPVARELAWVDLLLNVGMVMFELTPAPPRTNPVSPQTQSQALREPLARRAPEQWPPHPAPVIEQGPVLLDTGAPELADTVFDFSFSSTRQSLTGDQQQRLWKMQAPKPEVALTPVLNGPRRGLYHSLRDWYALVDTRWYQVRLEGDAVVIVDPFNSQRRGPMLKSDGQGNWSLDLQLGLRGGMPPRRIAAERERKALRKQQLFDEQTRFITSPQQTQQGRVVTLKSPQQALQDKVDTAERLMTLAAANPKYNDQARANTRKNFNAALHEQMDAYRGFLDSRQERIELGIPMPANVAAVFLENSVNNARKSVVIADMDRQALYAEHPDLTGPYEQTMPAILANQPRYAQMLKDMSVINERQIHALELKDRYLLELYNLGQPGLESYNRLTLNRPEELTALALKDLQLRNLKYLSKKNWKTGVLANELDLVLDPLSRHVRTHSELNLLNLSPDDRLAVLDSLFEHYGQAVDALEGISLIQAEDLDTAYFQPLKVLVGSLYKDVVQQLAVEVKPTLAPTPTRPPKRALNTPGRPQKKVIKTRRQGTLIGEVKPAGSTLPIEVVEVRSEQENQLLGTYSQHESGWDEVVQVRRPSAPTLPPDTRALGTVKGQARKRLAALQSIIRQQEGYARVSRFPVEIQESLDVEAKRFADLASELDRAISAQAEQLQTASDRALVKDLRDAQATLASKGIELRLQRTLELPPTDSHLRYLLENRYVRLGSLGPRLAMRGERKDFIKEYTVIGEHGDILWYAHLHYPALDTPKPEYTVAHLKTREQRTDSYYSLLARAQNPQSVVDVHRGEISRELAARWFFPLIP</sequence>
<feature type="region of interest" description="Disordered" evidence="1">
    <location>
        <begin position="769"/>
        <end position="800"/>
    </location>
</feature>
<dbReference type="Pfam" id="PF20178">
    <property type="entry name" value="ToxA_N"/>
    <property type="match status" value="1"/>
</dbReference>
<gene>
    <name evidence="3" type="ORF">DYL59_05815</name>
</gene>
<dbReference type="RefSeq" id="WP_135288326.1">
    <property type="nucleotide sequence ID" value="NZ_QUZU01000004.1"/>
</dbReference>
<evidence type="ECO:0000313" key="3">
    <source>
        <dbReference type="EMBL" id="TFY91468.1"/>
    </source>
</evidence>
<reference evidence="3 4" key="1">
    <citation type="journal article" date="2019" name="Syst. Appl. Microbiol.">
        <title>New species of pathogenic Pseudomonas isolated from citrus in Tunisia: Proposal of Pseudomonas kairouanensis sp. nov. and Pseudomonas nabeulensis sp. nov.</title>
        <authorList>
            <person name="Oueslati M."/>
            <person name="Mulet M."/>
            <person name="Gomila M."/>
            <person name="Berge O."/>
            <person name="Hajlaoui M.R."/>
            <person name="Lalucat J."/>
            <person name="Sadfi-Zouaoui N."/>
            <person name="Garcia-Valdes E."/>
        </authorList>
    </citation>
    <scope>NUCLEOTIDE SEQUENCE [LARGE SCALE GENOMIC DNA]</scope>
    <source>
        <strain evidence="3 4">KC12</strain>
    </source>
</reference>
<accession>A0A4Z0AZV5</accession>
<protein>
    <recommendedName>
        <fullName evidence="2">Dermonecrotic toxin N-terminal domain-containing protein</fullName>
    </recommendedName>
</protein>
<evidence type="ECO:0000259" key="2">
    <source>
        <dbReference type="Pfam" id="PF20178"/>
    </source>
</evidence>
<evidence type="ECO:0000256" key="1">
    <source>
        <dbReference type="SAM" id="MobiDB-lite"/>
    </source>
</evidence>
<comment type="caution">
    <text evidence="3">The sequence shown here is derived from an EMBL/GenBank/DDBJ whole genome shotgun (WGS) entry which is preliminary data.</text>
</comment>
<organism evidence="3 4">
    <name type="scientific">Pseudomonas kairouanensis</name>
    <dbReference type="NCBI Taxonomy" id="2293832"/>
    <lineage>
        <taxon>Bacteria</taxon>
        <taxon>Pseudomonadati</taxon>
        <taxon>Pseudomonadota</taxon>
        <taxon>Gammaproteobacteria</taxon>
        <taxon>Pseudomonadales</taxon>
        <taxon>Pseudomonadaceae</taxon>
        <taxon>Pseudomonas</taxon>
    </lineage>
</organism>
<dbReference type="Proteomes" id="UP000297391">
    <property type="component" value="Unassembled WGS sequence"/>
</dbReference>
<dbReference type="EMBL" id="QUZU01000004">
    <property type="protein sequence ID" value="TFY91468.1"/>
    <property type="molecule type" value="Genomic_DNA"/>
</dbReference>
<feature type="domain" description="Dermonecrotic toxin N-terminal" evidence="2">
    <location>
        <begin position="366"/>
        <end position="600"/>
    </location>
</feature>